<organism evidence="1 2">
    <name type="scientific">Pyropia yezoensis</name>
    <name type="common">Susabi-nori</name>
    <name type="synonym">Porphyra yezoensis</name>
    <dbReference type="NCBI Taxonomy" id="2788"/>
    <lineage>
        <taxon>Eukaryota</taxon>
        <taxon>Rhodophyta</taxon>
        <taxon>Bangiophyceae</taxon>
        <taxon>Bangiales</taxon>
        <taxon>Bangiaceae</taxon>
        <taxon>Pyropia</taxon>
    </lineage>
</organism>
<keyword evidence="2" id="KW-1185">Reference proteome</keyword>
<gene>
    <name evidence="1" type="ORF">I4F81_012036</name>
</gene>
<name>A0ACC3CIL4_PYRYE</name>
<protein>
    <submittedName>
        <fullName evidence="1">Uncharacterized protein</fullName>
    </submittedName>
</protein>
<dbReference type="EMBL" id="CM020620">
    <property type="protein sequence ID" value="KAK1869562.1"/>
    <property type="molecule type" value="Genomic_DNA"/>
</dbReference>
<proteinExistence type="predicted"/>
<reference evidence="1" key="1">
    <citation type="submission" date="2019-11" db="EMBL/GenBank/DDBJ databases">
        <title>Nori genome reveals adaptations in red seaweeds to the harsh intertidal environment.</title>
        <authorList>
            <person name="Wang D."/>
            <person name="Mao Y."/>
        </authorList>
    </citation>
    <scope>NUCLEOTIDE SEQUENCE</scope>
    <source>
        <tissue evidence="1">Gametophyte</tissue>
    </source>
</reference>
<sequence>MANAFDAFWASAQPLAIPAASLAALPEYALLRRLPAAAAWLAPYSPFVTAAAAAAVPPPPPVGPEHLAASVAMDFSHCSSVGGRADGAMGGGGVAGGVGGVGPAPAAAAVVGDDGSHGDGGGGGVDGGGSDVTLMLMATLLIPMRVEGPLVCGVTVSDALISDRVRQVHSPGKLFDDGFLFVCDTSNTEYLLWGCSADGAVVEMERFILSENGNGNAEILWLSSVVRRPAVAGAPPTLLLRTSTLLHRTAPWTRELPPLGVPPMAAFRMMMEEFGAFGAASVLMPPVEAGGAGGGNAAGVFPWGAEGDWGQGLAAADGAPILGNPPLFPTGGADGGGAAGGAAADAVAPSAMRVEP</sequence>
<dbReference type="Proteomes" id="UP000798662">
    <property type="component" value="Chromosome 3"/>
</dbReference>
<accession>A0ACC3CIL4</accession>
<evidence type="ECO:0000313" key="2">
    <source>
        <dbReference type="Proteomes" id="UP000798662"/>
    </source>
</evidence>
<comment type="caution">
    <text evidence="1">The sequence shown here is derived from an EMBL/GenBank/DDBJ whole genome shotgun (WGS) entry which is preliminary data.</text>
</comment>
<evidence type="ECO:0000313" key="1">
    <source>
        <dbReference type="EMBL" id="KAK1869562.1"/>
    </source>
</evidence>